<reference evidence="3 4" key="1">
    <citation type="journal article" date="2024" name="Commun. Biol.">
        <title>Comparative genomic analysis of thermophilic fungi reveals convergent evolutionary adaptations and gene losses.</title>
        <authorList>
            <person name="Steindorff A.S."/>
            <person name="Aguilar-Pontes M.V."/>
            <person name="Robinson A.J."/>
            <person name="Andreopoulos B."/>
            <person name="LaButti K."/>
            <person name="Kuo A."/>
            <person name="Mondo S."/>
            <person name="Riley R."/>
            <person name="Otillar R."/>
            <person name="Haridas S."/>
            <person name="Lipzen A."/>
            <person name="Grimwood J."/>
            <person name="Schmutz J."/>
            <person name="Clum A."/>
            <person name="Reid I.D."/>
            <person name="Moisan M.C."/>
            <person name="Butler G."/>
            <person name="Nguyen T.T.M."/>
            <person name="Dewar K."/>
            <person name="Conant G."/>
            <person name="Drula E."/>
            <person name="Henrissat B."/>
            <person name="Hansel C."/>
            <person name="Singer S."/>
            <person name="Hutchinson M.I."/>
            <person name="de Vries R.P."/>
            <person name="Natvig D.O."/>
            <person name="Powell A.J."/>
            <person name="Tsang A."/>
            <person name="Grigoriev I.V."/>
        </authorList>
    </citation>
    <scope>NUCLEOTIDE SEQUENCE [LARGE SCALE GENOMIC DNA]</scope>
    <source>
        <strain evidence="3 4">ATCC 24622</strain>
    </source>
</reference>
<feature type="domain" description="DUF8035" evidence="2">
    <location>
        <begin position="473"/>
        <end position="526"/>
    </location>
</feature>
<gene>
    <name evidence="3" type="ORF">VTK73DRAFT_1810</name>
</gene>
<feature type="compositionally biased region" description="Basic and acidic residues" evidence="1">
    <location>
        <begin position="37"/>
        <end position="46"/>
    </location>
</feature>
<feature type="compositionally biased region" description="Pro residues" evidence="1">
    <location>
        <begin position="199"/>
        <end position="211"/>
    </location>
</feature>
<dbReference type="InterPro" id="IPR058348">
    <property type="entry name" value="DUF8035"/>
</dbReference>
<feature type="compositionally biased region" description="Pro residues" evidence="1">
    <location>
        <begin position="23"/>
        <end position="33"/>
    </location>
</feature>
<evidence type="ECO:0000259" key="2">
    <source>
        <dbReference type="Pfam" id="PF26118"/>
    </source>
</evidence>
<protein>
    <recommendedName>
        <fullName evidence="2">DUF8035 domain-containing protein</fullName>
    </recommendedName>
</protein>
<feature type="compositionally biased region" description="Basic and acidic residues" evidence="1">
    <location>
        <begin position="96"/>
        <end position="126"/>
    </location>
</feature>
<dbReference type="Pfam" id="PF26118">
    <property type="entry name" value="DUF8035"/>
    <property type="match status" value="1"/>
</dbReference>
<organism evidence="3 4">
    <name type="scientific">Phialemonium thermophilum</name>
    <dbReference type="NCBI Taxonomy" id="223376"/>
    <lineage>
        <taxon>Eukaryota</taxon>
        <taxon>Fungi</taxon>
        <taxon>Dikarya</taxon>
        <taxon>Ascomycota</taxon>
        <taxon>Pezizomycotina</taxon>
        <taxon>Sordariomycetes</taxon>
        <taxon>Sordariomycetidae</taxon>
        <taxon>Cephalothecales</taxon>
        <taxon>Cephalothecaceae</taxon>
        <taxon>Phialemonium</taxon>
    </lineage>
</organism>
<dbReference type="Proteomes" id="UP001586593">
    <property type="component" value="Unassembled WGS sequence"/>
</dbReference>
<accession>A0ABR3X8K0</accession>
<proteinExistence type="predicted"/>
<feature type="compositionally biased region" description="Basic and acidic residues" evidence="1">
    <location>
        <begin position="215"/>
        <end position="229"/>
    </location>
</feature>
<feature type="compositionally biased region" description="Basic and acidic residues" evidence="1">
    <location>
        <begin position="272"/>
        <end position="284"/>
    </location>
</feature>
<feature type="compositionally biased region" description="Basic and acidic residues" evidence="1">
    <location>
        <begin position="55"/>
        <end position="87"/>
    </location>
</feature>
<feature type="compositionally biased region" description="Basic and acidic residues" evidence="1">
    <location>
        <begin position="134"/>
        <end position="155"/>
    </location>
</feature>
<keyword evidence="4" id="KW-1185">Reference proteome</keyword>
<sequence>MAYRNSGTRISEVEERDTYYDNIPPPRRPPPPNEVDIYERREERQRRSSPPRRAPVREYEDVDVRVRERERDRESRVPAFLREEPRRTGAGPLVLRQRDVETVERERRRSPSPVRVRETRIVERARSVSPPPPPRREVIERDDVRVRTVERERIRSPSRGPPMERVRTRFIERERSPSPVERETDRIRIVRRERERSPTPSPSPSPPPPVIRGPTIEREVITHYRDIDHGIVPARPPSPPPPRMHRDSEIDIYTSRHATEVDIHQHSHSRSRGRERSRSHERPSPRRPPPPRAYDDEVIVHSDRNHLSVDIEEHRRSASRTGGHRRAHSALPPAEHLHHHWDDDEAEYITSRIDSRGRVGEAWHGATKDWVIVDVPPGTERVRMEGVGGGAAEVKWEKYSGARRSRFIPERDPAALPPPPVPETRDPVRNSERETRLSVQIYDENGGRDREREVDVEKVTDRRVVSRNPRRTEMWTEITKDLVIREAIEDLGYEYEETESYFYIMQYLRYEDVLEIVQRSDDIRRARRDRIRELQWDREVRKEYDYEWEWDSDRHSRRRHRHHHGHGHGRYDDERVVETEVVYDSRGPARLR</sequence>
<evidence type="ECO:0000256" key="1">
    <source>
        <dbReference type="SAM" id="MobiDB-lite"/>
    </source>
</evidence>
<dbReference type="EMBL" id="JAZHXJ010000147">
    <property type="protein sequence ID" value="KAL1871980.1"/>
    <property type="molecule type" value="Genomic_DNA"/>
</dbReference>
<name>A0ABR3X8K0_9PEZI</name>
<evidence type="ECO:0000313" key="4">
    <source>
        <dbReference type="Proteomes" id="UP001586593"/>
    </source>
</evidence>
<feature type="region of interest" description="Disordered" evidence="1">
    <location>
        <begin position="409"/>
        <end position="433"/>
    </location>
</feature>
<feature type="compositionally biased region" description="Basic and acidic residues" evidence="1">
    <location>
        <begin position="423"/>
        <end position="433"/>
    </location>
</feature>
<comment type="caution">
    <text evidence="3">The sequence shown here is derived from an EMBL/GenBank/DDBJ whole genome shotgun (WGS) entry which is preliminary data.</text>
</comment>
<feature type="region of interest" description="Disordered" evidence="1">
    <location>
        <begin position="1"/>
        <end position="296"/>
    </location>
</feature>
<feature type="compositionally biased region" description="Basic and acidic residues" evidence="1">
    <location>
        <begin position="162"/>
        <end position="197"/>
    </location>
</feature>
<evidence type="ECO:0000313" key="3">
    <source>
        <dbReference type="EMBL" id="KAL1871980.1"/>
    </source>
</evidence>